<organism evidence="2 3">
    <name type="scientific">Vairimorpha necatrix</name>
    <dbReference type="NCBI Taxonomy" id="6039"/>
    <lineage>
        <taxon>Eukaryota</taxon>
        <taxon>Fungi</taxon>
        <taxon>Fungi incertae sedis</taxon>
        <taxon>Microsporidia</taxon>
        <taxon>Nosematidae</taxon>
        <taxon>Vairimorpha</taxon>
    </lineage>
</organism>
<keyword evidence="1" id="KW-0472">Membrane</keyword>
<dbReference type="AlphaFoldDB" id="A0AAX4JDL2"/>
<dbReference type="Proteomes" id="UP001334084">
    <property type="component" value="Chromosome 7"/>
</dbReference>
<dbReference type="EMBL" id="CP142732">
    <property type="protein sequence ID" value="WUR04098.1"/>
    <property type="molecule type" value="Genomic_DNA"/>
</dbReference>
<gene>
    <name evidence="2" type="ORF">VNE69_07165</name>
</gene>
<dbReference type="KEGG" id="vnx:VNE69_07165"/>
<sequence>MKQQLVLQKTSSKIKSVVLDLSEKVNQQELILESLDNETKKNSSLMIKNLHNFEKLLVDMNKDPRNKIILFLIVIIFILSIYLYN</sequence>
<accession>A0AAX4JDL2</accession>
<dbReference type="GeneID" id="90541921"/>
<evidence type="ECO:0000313" key="3">
    <source>
        <dbReference type="Proteomes" id="UP001334084"/>
    </source>
</evidence>
<evidence type="ECO:0000256" key="1">
    <source>
        <dbReference type="SAM" id="Phobius"/>
    </source>
</evidence>
<keyword evidence="1" id="KW-0812">Transmembrane</keyword>
<protein>
    <submittedName>
        <fullName evidence="2">Membrane protein</fullName>
    </submittedName>
</protein>
<feature type="transmembrane region" description="Helical" evidence="1">
    <location>
        <begin position="68"/>
        <end position="84"/>
    </location>
</feature>
<reference evidence="2" key="1">
    <citation type="journal article" date="2024" name="BMC Genomics">
        <title>Functional annotation of a divergent genome using sequence and structure-based similarity.</title>
        <authorList>
            <person name="Svedberg D."/>
            <person name="Winiger R.R."/>
            <person name="Berg A."/>
            <person name="Sharma H."/>
            <person name="Tellgren-Roth C."/>
            <person name="Debrunner-Vossbrinck B.A."/>
            <person name="Vossbrinck C.R."/>
            <person name="Barandun J."/>
        </authorList>
    </citation>
    <scope>NUCLEOTIDE SEQUENCE</scope>
    <source>
        <strain evidence="2">Illinois isolate</strain>
    </source>
</reference>
<keyword evidence="1" id="KW-1133">Transmembrane helix</keyword>
<name>A0AAX4JDL2_9MICR</name>
<keyword evidence="3" id="KW-1185">Reference proteome</keyword>
<dbReference type="RefSeq" id="XP_065330243.1">
    <property type="nucleotide sequence ID" value="XM_065474171.1"/>
</dbReference>
<evidence type="ECO:0000313" key="2">
    <source>
        <dbReference type="EMBL" id="WUR04098.1"/>
    </source>
</evidence>
<proteinExistence type="predicted"/>